<proteinExistence type="inferred from homology"/>
<comment type="cofactor">
    <cofactor evidence="5">
        <name>Mg(2+)</name>
        <dbReference type="ChEBI" id="CHEBI:18420"/>
    </cofactor>
</comment>
<evidence type="ECO:0000256" key="5">
    <source>
        <dbReference type="RuleBase" id="RU361279"/>
    </source>
</evidence>
<protein>
    <recommendedName>
        <fullName evidence="5">5-formyltetrahydrofolate cyclo-ligase</fullName>
        <ecNumber evidence="5">6.3.3.2</ecNumber>
    </recommendedName>
</protein>
<evidence type="ECO:0000313" key="6">
    <source>
        <dbReference type="EMBL" id="GGL16421.1"/>
    </source>
</evidence>
<comment type="similarity">
    <text evidence="1 5">Belongs to the 5-formyltetrahydrofolate cyclo-ligase family.</text>
</comment>
<comment type="catalytic activity">
    <reaction evidence="5">
        <text>(6S)-5-formyl-5,6,7,8-tetrahydrofolate + ATP = (6R)-5,10-methenyltetrahydrofolate + ADP + phosphate</text>
        <dbReference type="Rhea" id="RHEA:10488"/>
        <dbReference type="ChEBI" id="CHEBI:30616"/>
        <dbReference type="ChEBI" id="CHEBI:43474"/>
        <dbReference type="ChEBI" id="CHEBI:57455"/>
        <dbReference type="ChEBI" id="CHEBI:57457"/>
        <dbReference type="ChEBI" id="CHEBI:456216"/>
        <dbReference type="EC" id="6.3.3.2"/>
    </reaction>
</comment>
<dbReference type="InterPro" id="IPR024185">
    <property type="entry name" value="FTHF_cligase-like_sf"/>
</dbReference>
<dbReference type="InterPro" id="IPR037171">
    <property type="entry name" value="NagB/RpiA_transferase-like"/>
</dbReference>
<dbReference type="EMBL" id="BMNT01000054">
    <property type="protein sequence ID" value="GGL16421.1"/>
    <property type="molecule type" value="Genomic_DNA"/>
</dbReference>
<evidence type="ECO:0000313" key="7">
    <source>
        <dbReference type="Proteomes" id="UP000645217"/>
    </source>
</evidence>
<dbReference type="PANTHER" id="PTHR23407:SF1">
    <property type="entry name" value="5-FORMYLTETRAHYDROFOLATE CYCLO-LIGASE"/>
    <property type="match status" value="1"/>
</dbReference>
<feature type="binding site" evidence="4">
    <location>
        <begin position="135"/>
        <end position="143"/>
    </location>
    <ligand>
        <name>ATP</name>
        <dbReference type="ChEBI" id="CHEBI:30616"/>
    </ligand>
</feature>
<dbReference type="AlphaFoldDB" id="A0A917RNP2"/>
<dbReference type="InterPro" id="IPR002698">
    <property type="entry name" value="FTHF_cligase"/>
</dbReference>
<dbReference type="GO" id="GO:0009396">
    <property type="term" value="P:folic acid-containing compound biosynthetic process"/>
    <property type="evidence" value="ECO:0007669"/>
    <property type="project" value="TreeGrafter"/>
</dbReference>
<evidence type="ECO:0000256" key="1">
    <source>
        <dbReference type="ARBA" id="ARBA00010638"/>
    </source>
</evidence>
<dbReference type="Gene3D" id="3.40.50.10420">
    <property type="entry name" value="NagB/RpiA/CoA transferase-like"/>
    <property type="match status" value="1"/>
</dbReference>
<dbReference type="GO" id="GO:0035999">
    <property type="term" value="P:tetrahydrofolate interconversion"/>
    <property type="evidence" value="ECO:0007669"/>
    <property type="project" value="TreeGrafter"/>
</dbReference>
<dbReference type="SUPFAM" id="SSF100950">
    <property type="entry name" value="NagB/RpiA/CoA transferase-like"/>
    <property type="match status" value="1"/>
</dbReference>
<feature type="binding site" evidence="4">
    <location>
        <begin position="7"/>
        <end position="11"/>
    </location>
    <ligand>
        <name>ATP</name>
        <dbReference type="ChEBI" id="CHEBI:30616"/>
    </ligand>
</feature>
<keyword evidence="5" id="KW-0460">Magnesium</keyword>
<dbReference type="PANTHER" id="PTHR23407">
    <property type="entry name" value="ATPASE INHIBITOR/5-FORMYLTETRAHYDROFOLATE CYCLO-LIGASE"/>
    <property type="match status" value="1"/>
</dbReference>
<keyword evidence="2 4" id="KW-0547">Nucleotide-binding</keyword>
<dbReference type="NCBIfam" id="TIGR02727">
    <property type="entry name" value="MTHFS_bact"/>
    <property type="match status" value="1"/>
</dbReference>
<dbReference type="PIRSF" id="PIRSF006806">
    <property type="entry name" value="FTHF_cligase"/>
    <property type="match status" value="1"/>
</dbReference>
<feature type="binding site" evidence="4">
    <location>
        <position position="56"/>
    </location>
    <ligand>
        <name>substrate</name>
    </ligand>
</feature>
<dbReference type="GO" id="GO:0046872">
    <property type="term" value="F:metal ion binding"/>
    <property type="evidence" value="ECO:0007669"/>
    <property type="project" value="UniProtKB-KW"/>
</dbReference>
<dbReference type="Pfam" id="PF01812">
    <property type="entry name" value="5-FTHF_cyc-lig"/>
    <property type="match status" value="1"/>
</dbReference>
<comment type="caution">
    <text evidence="6">The sequence shown here is derived from an EMBL/GenBank/DDBJ whole genome shotgun (WGS) entry which is preliminary data.</text>
</comment>
<dbReference type="Proteomes" id="UP000645217">
    <property type="component" value="Unassembled WGS sequence"/>
</dbReference>
<evidence type="ECO:0000256" key="4">
    <source>
        <dbReference type="PIRSR" id="PIRSR006806-1"/>
    </source>
</evidence>
<dbReference type="EC" id="6.3.3.2" evidence="5"/>
<keyword evidence="7" id="KW-1185">Reference proteome</keyword>
<accession>A0A917RNP2</accession>
<gene>
    <name evidence="6" type="ORF">GCM10007964_67990</name>
</gene>
<reference evidence="6" key="1">
    <citation type="journal article" date="2014" name="Int. J. Syst. Evol. Microbiol.">
        <title>Complete genome sequence of Corynebacterium casei LMG S-19264T (=DSM 44701T), isolated from a smear-ripened cheese.</title>
        <authorList>
            <consortium name="US DOE Joint Genome Institute (JGI-PGF)"/>
            <person name="Walter F."/>
            <person name="Albersmeier A."/>
            <person name="Kalinowski J."/>
            <person name="Ruckert C."/>
        </authorList>
    </citation>
    <scope>NUCLEOTIDE SEQUENCE</scope>
    <source>
        <strain evidence="6">JCM 13064</strain>
    </source>
</reference>
<reference evidence="6" key="2">
    <citation type="submission" date="2020-09" db="EMBL/GenBank/DDBJ databases">
        <authorList>
            <person name="Sun Q."/>
            <person name="Ohkuma M."/>
        </authorList>
    </citation>
    <scope>NUCLEOTIDE SEQUENCE</scope>
    <source>
        <strain evidence="6">JCM 13064</strain>
    </source>
</reference>
<name>A0A917RNP2_9ACTN</name>
<keyword evidence="5" id="KW-0479">Metal-binding</keyword>
<keyword evidence="3 4" id="KW-0067">ATP-binding</keyword>
<evidence type="ECO:0000256" key="3">
    <source>
        <dbReference type="ARBA" id="ARBA00022840"/>
    </source>
</evidence>
<organism evidence="6 7">
    <name type="scientific">Sphaerisporangium melleum</name>
    <dbReference type="NCBI Taxonomy" id="321316"/>
    <lineage>
        <taxon>Bacteria</taxon>
        <taxon>Bacillati</taxon>
        <taxon>Actinomycetota</taxon>
        <taxon>Actinomycetes</taxon>
        <taxon>Streptosporangiales</taxon>
        <taxon>Streptosporangiaceae</taxon>
        <taxon>Sphaerisporangium</taxon>
    </lineage>
</organism>
<evidence type="ECO:0000256" key="2">
    <source>
        <dbReference type="ARBA" id="ARBA00022741"/>
    </source>
</evidence>
<dbReference type="GO" id="GO:0030272">
    <property type="term" value="F:5-formyltetrahydrofolate cyclo-ligase activity"/>
    <property type="evidence" value="ECO:0007669"/>
    <property type="project" value="UniProtKB-EC"/>
</dbReference>
<sequence>MEGRVDKAELRRKIVAAREELTDPRGPATAIRETLLDRPWVQMAGLVACYWSMGTEPATQGLIFALWKHGATVMLPVLRPDNDLDWAVYDGPDSVAPGPRGLMEPVDVRRGVDAIRTAALVIVPALAVDRSTGVRLGRGGGSYDRALARVGPNVPTVALLHEGELIDGVPAEPHDVPVSMAALPSGIVTFGTTVRAGGGSEPV</sequence>
<dbReference type="GO" id="GO:0005524">
    <property type="term" value="F:ATP binding"/>
    <property type="evidence" value="ECO:0007669"/>
    <property type="project" value="UniProtKB-KW"/>
</dbReference>